<dbReference type="InterPro" id="IPR000719">
    <property type="entry name" value="Prot_kinase_dom"/>
</dbReference>
<evidence type="ECO:0000313" key="7">
    <source>
        <dbReference type="Proteomes" id="UP000650467"/>
    </source>
</evidence>
<protein>
    <recommendedName>
        <fullName evidence="5">Protein kinase domain-containing protein</fullName>
    </recommendedName>
</protein>
<dbReference type="InterPro" id="IPR011009">
    <property type="entry name" value="Kinase-like_dom_sf"/>
</dbReference>
<sequence>MYALLVALLLGGVSASAAQGVRFVNKWPGLATIKDGRTVTVTGASWLVQPQVYTSLNWANLTGIIWLAPLATLVLEGLEMSDYHNLTQTNFLPFRSSPGAQITARNCILRRRVGLSVELAIIAMRSANRPPGVPGPQVCELYPELRYNCTAAPGVEHYEAMVIQQTDVQAVLTPYSPGGNTTYNGFQWAALDCYYFVDHPVDQACLNEKPGAECLADLIRLLDGNTDTGGGGSGNKGESYLMTVVVAVVLPGSVILLAISIAAGRLGMNRACEEPPDLSSRPEPDVEAANKLYAGMGMGGESADGAGGPGGGGMRPSRFGGGAGGGRFDDDDEGGLFLGLNHPDEPLPAWRPTEPYAEDDPKGNSGGAGTGNGGGADGGASKGLDGEDSIPSNSDGSRTPDSLVAAAPQPGGGADAAAGADSSAGGSARAHQSIVIALSAEQVARMHQAAMANGNLVSRPAAAGAQDRGQGEIQEGSGGDSVKGESSTGRGAGAGGAPGGGAGAGAAAGAGAQAQEAVGIPRQQEHGAAAGAQARPGAVAGGGPGEGADGSGRGGLASPTGPPTPAGASTAAAAAGPPGGPAAAGPAPAAPPPQPPPQQPRDVPAELLEMSKAVRCSVQDVAIQMEAVIGAGSFGVVYKGTWQGLTVAIKTVVFSATTDHRRSALKEAALASSVVHPNIIATYCSELQSIGGHHGLLPMPAQQAPIMDWRLYIVQEFADGGALRSLYGRKDIWPAPGEANMPAVLSLGYGIARAIAHLHTKRIVHGDLNPNNVLLKRNDAEPSGYTVKVGDFGLSVMLPQHVSHLSNMRMGTMFYMCPAVLLKAQVGPPSDVFSLGVVLWELFNGQCAGRQTPEGPRYVPTFPAFPPTCPPAYRKIALSCLQKQPANRPTAAQVEQQLEVLLATATSSPDGPQRLATLTAAELSRMLTV</sequence>
<gene>
    <name evidence="6" type="ORF">HXX76_007271</name>
</gene>
<feature type="binding site" evidence="1">
    <location>
        <position position="650"/>
    </location>
    <ligand>
        <name>ATP</name>
        <dbReference type="ChEBI" id="CHEBI:30616"/>
    </ligand>
</feature>
<keyword evidence="1" id="KW-0547">Nucleotide-binding</keyword>
<dbReference type="InterPro" id="IPR017441">
    <property type="entry name" value="Protein_kinase_ATP_BS"/>
</dbReference>
<feature type="compositionally biased region" description="Low complexity" evidence="2">
    <location>
        <begin position="566"/>
        <end position="587"/>
    </location>
</feature>
<feature type="compositionally biased region" description="Gly residues" evidence="2">
    <location>
        <begin position="490"/>
        <end position="508"/>
    </location>
</feature>
<dbReference type="Gene3D" id="3.30.200.20">
    <property type="entry name" value="Phosphorylase Kinase, domain 1"/>
    <property type="match status" value="1"/>
</dbReference>
<dbReference type="OrthoDB" id="548589at2759"/>
<dbReference type="Pfam" id="PF00069">
    <property type="entry name" value="Pkinase"/>
    <property type="match status" value="1"/>
</dbReference>
<feature type="compositionally biased region" description="Low complexity" evidence="2">
    <location>
        <begin position="527"/>
        <end position="538"/>
    </location>
</feature>
<feature type="compositionally biased region" description="Gly residues" evidence="2">
    <location>
        <begin position="539"/>
        <end position="555"/>
    </location>
</feature>
<feature type="region of interest" description="Disordered" evidence="2">
    <location>
        <begin position="461"/>
        <end position="508"/>
    </location>
</feature>
<feature type="region of interest" description="Disordered" evidence="2">
    <location>
        <begin position="523"/>
        <end position="602"/>
    </location>
</feature>
<dbReference type="EMBL" id="JAEHOC010000015">
    <property type="protein sequence ID" value="KAG2435188.1"/>
    <property type="molecule type" value="Genomic_DNA"/>
</dbReference>
<feature type="transmembrane region" description="Helical" evidence="3">
    <location>
        <begin position="56"/>
        <end position="75"/>
    </location>
</feature>
<keyword evidence="7" id="KW-1185">Reference proteome</keyword>
<keyword evidence="3" id="KW-0812">Transmembrane</keyword>
<dbReference type="AlphaFoldDB" id="A0A835SXZ2"/>
<evidence type="ECO:0000256" key="3">
    <source>
        <dbReference type="SAM" id="Phobius"/>
    </source>
</evidence>
<organism evidence="6 7">
    <name type="scientific">Chlamydomonas incerta</name>
    <dbReference type="NCBI Taxonomy" id="51695"/>
    <lineage>
        <taxon>Eukaryota</taxon>
        <taxon>Viridiplantae</taxon>
        <taxon>Chlorophyta</taxon>
        <taxon>core chlorophytes</taxon>
        <taxon>Chlorophyceae</taxon>
        <taxon>CS clade</taxon>
        <taxon>Chlamydomonadales</taxon>
        <taxon>Chlamydomonadaceae</taxon>
        <taxon>Chlamydomonas</taxon>
    </lineage>
</organism>
<evidence type="ECO:0000256" key="2">
    <source>
        <dbReference type="SAM" id="MobiDB-lite"/>
    </source>
</evidence>
<feature type="domain" description="Protein kinase" evidence="5">
    <location>
        <begin position="623"/>
        <end position="902"/>
    </location>
</feature>
<dbReference type="PANTHER" id="PTHR44329:SF214">
    <property type="entry name" value="PROTEIN KINASE DOMAIN-CONTAINING PROTEIN"/>
    <property type="match status" value="1"/>
</dbReference>
<feature type="compositionally biased region" description="Gly residues" evidence="2">
    <location>
        <begin position="296"/>
        <end position="326"/>
    </location>
</feature>
<feature type="compositionally biased region" description="Pro residues" evidence="2">
    <location>
        <begin position="588"/>
        <end position="599"/>
    </location>
</feature>
<dbReference type="PANTHER" id="PTHR44329">
    <property type="entry name" value="SERINE/THREONINE-PROTEIN KINASE TNNI3K-RELATED"/>
    <property type="match status" value="1"/>
</dbReference>
<dbReference type="Proteomes" id="UP000650467">
    <property type="component" value="Unassembled WGS sequence"/>
</dbReference>
<dbReference type="PROSITE" id="PS50011">
    <property type="entry name" value="PROTEIN_KINASE_DOM"/>
    <property type="match status" value="1"/>
</dbReference>
<dbReference type="InterPro" id="IPR051681">
    <property type="entry name" value="Ser/Thr_Kinases-Pseudokinases"/>
</dbReference>
<evidence type="ECO:0000313" key="6">
    <source>
        <dbReference type="EMBL" id="KAG2435188.1"/>
    </source>
</evidence>
<reference evidence="6" key="1">
    <citation type="journal article" date="2020" name="bioRxiv">
        <title>Comparative genomics of Chlamydomonas.</title>
        <authorList>
            <person name="Craig R.J."/>
            <person name="Hasan A.R."/>
            <person name="Ness R.W."/>
            <person name="Keightley P.D."/>
        </authorList>
    </citation>
    <scope>NUCLEOTIDE SEQUENCE</scope>
    <source>
        <strain evidence="6">SAG 7.73</strain>
    </source>
</reference>
<keyword evidence="4" id="KW-0732">Signal</keyword>
<evidence type="ECO:0000256" key="4">
    <source>
        <dbReference type="SAM" id="SignalP"/>
    </source>
</evidence>
<keyword evidence="3" id="KW-1133">Transmembrane helix</keyword>
<feature type="compositionally biased region" description="Polar residues" evidence="2">
    <location>
        <begin position="390"/>
        <end position="400"/>
    </location>
</feature>
<feature type="signal peptide" evidence="4">
    <location>
        <begin position="1"/>
        <end position="18"/>
    </location>
</feature>
<evidence type="ECO:0000256" key="1">
    <source>
        <dbReference type="PROSITE-ProRule" id="PRU10141"/>
    </source>
</evidence>
<dbReference type="Gene3D" id="1.10.510.10">
    <property type="entry name" value="Transferase(Phosphotransferase) domain 1"/>
    <property type="match status" value="1"/>
</dbReference>
<feature type="transmembrane region" description="Helical" evidence="3">
    <location>
        <begin position="240"/>
        <end position="263"/>
    </location>
</feature>
<feature type="region of interest" description="Disordered" evidence="2">
    <location>
        <begin position="295"/>
        <end position="425"/>
    </location>
</feature>
<dbReference type="PROSITE" id="PS00107">
    <property type="entry name" value="PROTEIN_KINASE_ATP"/>
    <property type="match status" value="1"/>
</dbReference>
<feature type="compositionally biased region" description="Low complexity" evidence="2">
    <location>
        <begin position="405"/>
        <end position="425"/>
    </location>
</feature>
<dbReference type="GO" id="GO:0005524">
    <property type="term" value="F:ATP binding"/>
    <property type="evidence" value="ECO:0007669"/>
    <property type="project" value="UniProtKB-UniRule"/>
</dbReference>
<keyword evidence="3" id="KW-0472">Membrane</keyword>
<comment type="caution">
    <text evidence="6">The sequence shown here is derived from an EMBL/GenBank/DDBJ whole genome shotgun (WGS) entry which is preliminary data.</text>
</comment>
<name>A0A835SXZ2_CHLIN</name>
<proteinExistence type="predicted"/>
<feature type="chain" id="PRO_5032360720" description="Protein kinase domain-containing protein" evidence="4">
    <location>
        <begin position="19"/>
        <end position="929"/>
    </location>
</feature>
<evidence type="ECO:0000259" key="5">
    <source>
        <dbReference type="PROSITE" id="PS50011"/>
    </source>
</evidence>
<dbReference type="GO" id="GO:0004674">
    <property type="term" value="F:protein serine/threonine kinase activity"/>
    <property type="evidence" value="ECO:0007669"/>
    <property type="project" value="TreeGrafter"/>
</dbReference>
<dbReference type="SUPFAM" id="SSF56112">
    <property type="entry name" value="Protein kinase-like (PK-like)"/>
    <property type="match status" value="1"/>
</dbReference>
<feature type="compositionally biased region" description="Gly residues" evidence="2">
    <location>
        <begin position="364"/>
        <end position="381"/>
    </location>
</feature>
<keyword evidence="1" id="KW-0067">ATP-binding</keyword>
<accession>A0A835SXZ2</accession>